<evidence type="ECO:0000313" key="3">
    <source>
        <dbReference type="EMBL" id="KAK3216451.1"/>
    </source>
</evidence>
<dbReference type="AlphaFoldDB" id="A0AAN6M8P7"/>
<gene>
    <name evidence="3" type="ORF">GRF29_8g3350383</name>
</gene>
<feature type="region of interest" description="Disordered" evidence="1">
    <location>
        <begin position="1"/>
        <end position="44"/>
    </location>
</feature>
<evidence type="ECO:0000256" key="1">
    <source>
        <dbReference type="SAM" id="MobiDB-lite"/>
    </source>
</evidence>
<feature type="compositionally biased region" description="Polar residues" evidence="1">
    <location>
        <begin position="28"/>
        <end position="42"/>
    </location>
</feature>
<dbReference type="SUPFAM" id="SSF103473">
    <property type="entry name" value="MFS general substrate transporter"/>
    <property type="match status" value="1"/>
</dbReference>
<keyword evidence="2" id="KW-0472">Membrane</keyword>
<evidence type="ECO:0000256" key="2">
    <source>
        <dbReference type="SAM" id="Phobius"/>
    </source>
</evidence>
<reference evidence="3 4" key="1">
    <citation type="submission" date="2021-02" db="EMBL/GenBank/DDBJ databases">
        <title>Genome assembly of Pseudopithomyces chartarum.</title>
        <authorList>
            <person name="Jauregui R."/>
            <person name="Singh J."/>
            <person name="Voisey C."/>
        </authorList>
    </citation>
    <scope>NUCLEOTIDE SEQUENCE [LARGE SCALE GENOMIC DNA]</scope>
    <source>
        <strain evidence="3 4">AGR01</strain>
    </source>
</reference>
<keyword evidence="2" id="KW-1133">Transmembrane helix</keyword>
<comment type="caution">
    <text evidence="3">The sequence shown here is derived from an EMBL/GenBank/DDBJ whole genome shotgun (WGS) entry which is preliminary data.</text>
</comment>
<feature type="compositionally biased region" description="Polar residues" evidence="1">
    <location>
        <begin position="1"/>
        <end position="16"/>
    </location>
</feature>
<name>A0AAN6M8P7_9PLEO</name>
<dbReference type="EMBL" id="WVTA01000002">
    <property type="protein sequence ID" value="KAK3216451.1"/>
    <property type="molecule type" value="Genomic_DNA"/>
</dbReference>
<accession>A0AAN6M8P7</accession>
<feature type="transmembrane region" description="Helical" evidence="2">
    <location>
        <begin position="54"/>
        <end position="74"/>
    </location>
</feature>
<feature type="transmembrane region" description="Helical" evidence="2">
    <location>
        <begin position="94"/>
        <end position="116"/>
    </location>
</feature>
<dbReference type="Proteomes" id="UP001280581">
    <property type="component" value="Unassembled WGS sequence"/>
</dbReference>
<keyword evidence="2" id="KW-0812">Transmembrane</keyword>
<dbReference type="InterPro" id="IPR036259">
    <property type="entry name" value="MFS_trans_sf"/>
</dbReference>
<evidence type="ECO:0000313" key="4">
    <source>
        <dbReference type="Proteomes" id="UP001280581"/>
    </source>
</evidence>
<protein>
    <submittedName>
        <fullName evidence="3">Uncharacterized protein</fullName>
    </submittedName>
</protein>
<sequence length="158" mass="17055">MTTTAPTTIELQSLPTDDSRVPEHDHPSLNTTTSTPSATNEFPSLPPVDTGKQAWLFLAACWGVEAVTFGFGFSFGVFQDYYTSHAPFAGSPSIATIGTTTTSILYLGAPFIVPILKRYPRQARWATLVGLRGVRENSADLRGDTLRDFSTVVVLGEA</sequence>
<feature type="compositionally biased region" description="Basic and acidic residues" evidence="1">
    <location>
        <begin position="17"/>
        <end position="27"/>
    </location>
</feature>
<proteinExistence type="predicted"/>
<organism evidence="3 4">
    <name type="scientific">Pseudopithomyces chartarum</name>
    <dbReference type="NCBI Taxonomy" id="1892770"/>
    <lineage>
        <taxon>Eukaryota</taxon>
        <taxon>Fungi</taxon>
        <taxon>Dikarya</taxon>
        <taxon>Ascomycota</taxon>
        <taxon>Pezizomycotina</taxon>
        <taxon>Dothideomycetes</taxon>
        <taxon>Pleosporomycetidae</taxon>
        <taxon>Pleosporales</taxon>
        <taxon>Massarineae</taxon>
        <taxon>Didymosphaeriaceae</taxon>
        <taxon>Pseudopithomyces</taxon>
    </lineage>
</organism>
<keyword evidence="4" id="KW-1185">Reference proteome</keyword>